<keyword evidence="3" id="KW-1185">Reference proteome</keyword>
<proteinExistence type="predicted"/>
<dbReference type="EMBL" id="NESQ01000005">
    <property type="protein sequence ID" value="PUU83988.1"/>
    <property type="molecule type" value="Genomic_DNA"/>
</dbReference>
<dbReference type="Proteomes" id="UP000244722">
    <property type="component" value="Unassembled WGS sequence"/>
</dbReference>
<name>A0A2T7A8C2_TUBBO</name>
<gene>
    <name evidence="2" type="ORF">B9Z19DRAFT_1118520</name>
</gene>
<evidence type="ECO:0000256" key="1">
    <source>
        <dbReference type="SAM" id="MobiDB-lite"/>
    </source>
</evidence>
<comment type="caution">
    <text evidence="2">The sequence shown here is derived from an EMBL/GenBank/DDBJ whole genome shotgun (WGS) entry which is preliminary data.</text>
</comment>
<sequence>MLSNVCKSWLRPLGVSEDSPAAPQPKDEASFGGRRSSSSSLISEDSAHEDNSIGRLLAALDRGQSLQAEIAAEMEAAGGRLSGGLLVKYIDIAREICQPH</sequence>
<dbReference type="AlphaFoldDB" id="A0A2T7A8C2"/>
<evidence type="ECO:0000313" key="3">
    <source>
        <dbReference type="Proteomes" id="UP000244722"/>
    </source>
</evidence>
<accession>A0A2T7A8C2</accession>
<feature type="region of interest" description="Disordered" evidence="1">
    <location>
        <begin position="13"/>
        <end position="47"/>
    </location>
</feature>
<reference evidence="2 3" key="1">
    <citation type="submission" date="2017-04" db="EMBL/GenBank/DDBJ databases">
        <title>Draft genome sequence of Tuber borchii Vittad., a whitish edible truffle.</title>
        <authorList>
            <consortium name="DOE Joint Genome Institute"/>
            <person name="Murat C."/>
            <person name="Kuo A."/>
            <person name="Barry K.W."/>
            <person name="Clum A."/>
            <person name="Dockter R.B."/>
            <person name="Fauchery L."/>
            <person name="Iotti M."/>
            <person name="Kohler A."/>
            <person name="Labutti K."/>
            <person name="Lindquist E.A."/>
            <person name="Lipzen A."/>
            <person name="Ohm R.A."/>
            <person name="Wang M."/>
            <person name="Grigoriev I.V."/>
            <person name="Zambonelli A."/>
            <person name="Martin F.M."/>
        </authorList>
    </citation>
    <scope>NUCLEOTIDE SEQUENCE [LARGE SCALE GENOMIC DNA]</scope>
    <source>
        <strain evidence="2 3">Tbo3840</strain>
    </source>
</reference>
<evidence type="ECO:0000313" key="2">
    <source>
        <dbReference type="EMBL" id="PUU83988.1"/>
    </source>
</evidence>
<protein>
    <submittedName>
        <fullName evidence="2">Uncharacterized protein</fullName>
    </submittedName>
</protein>
<organism evidence="2 3">
    <name type="scientific">Tuber borchii</name>
    <name type="common">White truffle</name>
    <dbReference type="NCBI Taxonomy" id="42251"/>
    <lineage>
        <taxon>Eukaryota</taxon>
        <taxon>Fungi</taxon>
        <taxon>Dikarya</taxon>
        <taxon>Ascomycota</taxon>
        <taxon>Pezizomycotina</taxon>
        <taxon>Pezizomycetes</taxon>
        <taxon>Pezizales</taxon>
        <taxon>Tuberaceae</taxon>
        <taxon>Tuber</taxon>
    </lineage>
</organism>